<dbReference type="EMBL" id="CP048209">
    <property type="protein sequence ID" value="QHT59384.1"/>
    <property type="molecule type" value="Genomic_DNA"/>
</dbReference>
<reference evidence="4 5" key="1">
    <citation type="submission" date="2020-01" db="EMBL/GenBank/DDBJ databases">
        <title>Paenibacillus sp. nov., isolated from tomato rhizosphere.</title>
        <authorList>
            <person name="Weon H.-Y."/>
            <person name="Lee S.A."/>
        </authorList>
    </citation>
    <scope>NUCLEOTIDE SEQUENCE [LARGE SCALE GENOMIC DNA]</scope>
    <source>
        <strain evidence="4 5">12200R-189</strain>
    </source>
</reference>
<dbReference type="AlphaFoldDB" id="A0A6C0FVR4"/>
<keyword evidence="2" id="KW-1133">Transmembrane helix</keyword>
<feature type="transmembrane region" description="Helical" evidence="2">
    <location>
        <begin position="101"/>
        <end position="121"/>
    </location>
</feature>
<gene>
    <name evidence="4" type="ORF">GXP70_04970</name>
</gene>
<protein>
    <recommendedName>
        <fullName evidence="3">EfeO-type cupredoxin-like domain-containing protein</fullName>
    </recommendedName>
</protein>
<keyword evidence="2" id="KW-0812">Transmembrane</keyword>
<feature type="transmembrane region" description="Helical" evidence="2">
    <location>
        <begin position="30"/>
        <end position="53"/>
    </location>
</feature>
<sequence>MALYIGSLLLVLGATAYLMAAGIANRITAIALMFLASAALGFLLIETLDYRLGLAAGIAGLSATALGMAHIRRYGAATAVNAAVTGWLGAALGLFAGSRFYVTNAVMIGADIAFVALAFLLQKAAERYSREAAEPGKQTQPAKQTEPGKQTQPGKPANRRKEAARKAKRASSAVPASAMYAAAVAVLASVLLSHADSSNADRIGQASSADAVYDLDNGVQTATVEVNGAGFNPRNINLRSDVMVRLVFHVSSLAADDMTFVSKDLNLEAPLRKGDNIFMIKKALPGVYGFTVRGSNASGTFTVKAAS</sequence>
<evidence type="ECO:0000256" key="2">
    <source>
        <dbReference type="SAM" id="Phobius"/>
    </source>
</evidence>
<feature type="compositionally biased region" description="Polar residues" evidence="1">
    <location>
        <begin position="137"/>
        <end position="153"/>
    </location>
</feature>
<evidence type="ECO:0000259" key="3">
    <source>
        <dbReference type="Pfam" id="PF13473"/>
    </source>
</evidence>
<organism evidence="4 5">
    <name type="scientific">Paenibacillus lycopersici</name>
    <dbReference type="NCBI Taxonomy" id="2704462"/>
    <lineage>
        <taxon>Bacteria</taxon>
        <taxon>Bacillati</taxon>
        <taxon>Bacillota</taxon>
        <taxon>Bacilli</taxon>
        <taxon>Bacillales</taxon>
        <taxon>Paenibacillaceae</taxon>
        <taxon>Paenibacillus</taxon>
    </lineage>
</organism>
<dbReference type="Gene3D" id="2.60.40.420">
    <property type="entry name" value="Cupredoxins - blue copper proteins"/>
    <property type="match status" value="1"/>
</dbReference>
<accession>A0A6C0FVR4</accession>
<proteinExistence type="predicted"/>
<dbReference type="KEGG" id="plyc:GXP70_04970"/>
<keyword evidence="2" id="KW-0472">Membrane</keyword>
<dbReference type="InterPro" id="IPR028096">
    <property type="entry name" value="EfeO_Cupredoxin"/>
</dbReference>
<dbReference type="Pfam" id="PF13473">
    <property type="entry name" value="Cupredoxin_1"/>
    <property type="match status" value="1"/>
</dbReference>
<evidence type="ECO:0000313" key="5">
    <source>
        <dbReference type="Proteomes" id="UP000476064"/>
    </source>
</evidence>
<evidence type="ECO:0000256" key="1">
    <source>
        <dbReference type="SAM" id="MobiDB-lite"/>
    </source>
</evidence>
<evidence type="ECO:0000313" key="4">
    <source>
        <dbReference type="EMBL" id="QHT59384.1"/>
    </source>
</evidence>
<feature type="domain" description="EfeO-type cupredoxin-like" evidence="3">
    <location>
        <begin position="216"/>
        <end position="303"/>
    </location>
</feature>
<dbReference type="Proteomes" id="UP000476064">
    <property type="component" value="Chromosome"/>
</dbReference>
<feature type="region of interest" description="Disordered" evidence="1">
    <location>
        <begin position="131"/>
        <end position="170"/>
    </location>
</feature>
<name>A0A6C0FVR4_9BACL</name>
<feature type="transmembrane region" description="Helical" evidence="2">
    <location>
        <begin position="170"/>
        <end position="192"/>
    </location>
</feature>
<dbReference type="InterPro" id="IPR008972">
    <property type="entry name" value="Cupredoxin"/>
</dbReference>
<keyword evidence="5" id="KW-1185">Reference proteome</keyword>
<dbReference type="RefSeq" id="WP_162355450.1">
    <property type="nucleotide sequence ID" value="NZ_CP048209.1"/>
</dbReference>